<dbReference type="STRING" id="78410.A0A0P7ACL0"/>
<evidence type="ECO:0000313" key="3">
    <source>
        <dbReference type="EMBL" id="KPM35035.1"/>
    </source>
</evidence>
<dbReference type="OrthoDB" id="206201at2759"/>
<dbReference type="Proteomes" id="UP000050424">
    <property type="component" value="Unassembled WGS sequence"/>
</dbReference>
<feature type="compositionally biased region" description="Polar residues" evidence="2">
    <location>
        <begin position="913"/>
        <end position="927"/>
    </location>
</feature>
<feature type="coiled-coil region" evidence="1">
    <location>
        <begin position="517"/>
        <end position="544"/>
    </location>
</feature>
<name>A0A0P7ACL0_9HYPO</name>
<feature type="compositionally biased region" description="Polar residues" evidence="2">
    <location>
        <begin position="944"/>
        <end position="981"/>
    </location>
</feature>
<feature type="compositionally biased region" description="Basic and acidic residues" evidence="2">
    <location>
        <begin position="376"/>
        <end position="390"/>
    </location>
</feature>
<sequence>MLRRNSSRNKQRRPLSRSKSTSSIVRSSIHLLEAIDPVSAERDAHIAAVLSYNRAQSRHSQDMAGIPRDPASFSPDRSYGAPSSTGNGLGRSQSTRSRQGGSVSASEIRRQQSVRFAGPSAQPRRTLASRATEAPGPLNTPNPTFRILGNVDNRPTSSLSYSRKRPDPHAFTRRYLDSLQAPDECYTHEDDVDSVPSSYRRLRKSKSMFSASNPLKSGYSFHNGTPDQGDPQTVKASTAPLQKENNPPSADRGPRPSTSLSVLKSRRISASRSSSRAENDLAVQLAREKFREQVEEQSRLKPRPSMLFRSKDKRSESSIGFRKSLRNSSNNSTILSSSFSSHSLSIPKQPGLRKTARKVSRTLRTKLKGLFIRPKSAADPEAHPDDHNLYESDGESCLNLDDGMSHQEASMSRVPSHVPSLHAVPSNQEMRSRKGSVESINSGEQESQDDKSRVTSWTNSITNTTSSVCDWERQRLSIIKENGTHVPSLPRTANQQESMLQEKGHSPGLAVDSQRVYSALMKRADEAKRQAEALRNQSVQKMKAYGVEPERSSSGEGWAPSTIRCVQAHDDVFGGQAVDSMAQESSSSEEATDSPARIASALAAVTLESQPTAGTGKLPSLERRTLDPPTTLTHRSSAFFASPAYHLFRTTSPYRRALRESMNASEEQEAPDLTASKYLKSLSEISLPTRKNSSAGSDGDPRTTYAESVYSCATDDVQPAVPSNLSPAPPTFESHGDATIFVDAPVYKPTAQHQRDISTASSVDWKTWLSAKVSKLEVPTTSPKPHSESGTLDILPKLGHIREGAEIDSPRECSGLAKLDSIELTPRNPLSHVEGNVRSIPDVKMPRNISDKAAWPHDENEAPVAVYSPDWQDEWPPIPPRSRLRSIPPNPTTKGDSDTKAPELATEVPHIRSLNTIGHLNSPSNGAINKRRTRTRVTGWHGSPTKSSPGVSSTVEREFQSNSSESPAQRSEWTSSRSTPKSWRGSGRKNESFERTVSTGQEFDGEVGGSKKMVDMFLNSRRNRTYGNITGAEAGSSPAAFL</sequence>
<keyword evidence="4" id="KW-1185">Reference proteome</keyword>
<feature type="compositionally biased region" description="Low complexity" evidence="2">
    <location>
        <begin position="326"/>
        <end position="345"/>
    </location>
</feature>
<reference evidence="3 4" key="1">
    <citation type="submission" date="2015-09" db="EMBL/GenBank/DDBJ databases">
        <title>Draft genome of a European isolate of the apple canker pathogen Neonectria ditissima.</title>
        <authorList>
            <person name="Gomez-Cortecero A."/>
            <person name="Harrison R.J."/>
            <person name="Armitage A.D."/>
        </authorList>
    </citation>
    <scope>NUCLEOTIDE SEQUENCE [LARGE SCALE GENOMIC DNA]</scope>
    <source>
        <strain evidence="3 4">R09/05</strain>
    </source>
</reference>
<comment type="caution">
    <text evidence="3">The sequence shown here is derived from an EMBL/GenBank/DDBJ whole genome shotgun (WGS) entry which is preliminary data.</text>
</comment>
<evidence type="ECO:0000256" key="1">
    <source>
        <dbReference type="SAM" id="Coils"/>
    </source>
</evidence>
<feature type="region of interest" description="Disordered" evidence="2">
    <location>
        <begin position="605"/>
        <end position="624"/>
    </location>
</feature>
<protein>
    <submittedName>
        <fullName evidence="3">Uncharacterized protein</fullName>
    </submittedName>
</protein>
<evidence type="ECO:0000256" key="2">
    <source>
        <dbReference type="SAM" id="MobiDB-lite"/>
    </source>
</evidence>
<organism evidence="3 4">
    <name type="scientific">Neonectria ditissima</name>
    <dbReference type="NCBI Taxonomy" id="78410"/>
    <lineage>
        <taxon>Eukaryota</taxon>
        <taxon>Fungi</taxon>
        <taxon>Dikarya</taxon>
        <taxon>Ascomycota</taxon>
        <taxon>Pezizomycotina</taxon>
        <taxon>Sordariomycetes</taxon>
        <taxon>Hypocreomycetidae</taxon>
        <taxon>Hypocreales</taxon>
        <taxon>Nectriaceae</taxon>
        <taxon>Neonectria</taxon>
    </lineage>
</organism>
<feature type="region of interest" description="Disordered" evidence="2">
    <location>
        <begin position="1"/>
        <end position="27"/>
    </location>
</feature>
<feature type="compositionally biased region" description="Polar residues" evidence="2">
    <location>
        <begin position="210"/>
        <end position="248"/>
    </location>
</feature>
<feature type="region of interest" description="Disordered" evidence="2">
    <location>
        <begin position="374"/>
        <end position="458"/>
    </location>
</feature>
<keyword evidence="1" id="KW-0175">Coiled coil</keyword>
<feature type="region of interest" description="Disordered" evidence="2">
    <location>
        <begin position="293"/>
        <end position="358"/>
    </location>
</feature>
<proteinExistence type="predicted"/>
<feature type="region of interest" description="Disordered" evidence="2">
    <location>
        <begin position="210"/>
        <end position="280"/>
    </location>
</feature>
<dbReference type="EMBL" id="LKCW01000280">
    <property type="protein sequence ID" value="KPM35035.1"/>
    <property type="molecule type" value="Genomic_DNA"/>
</dbReference>
<feature type="compositionally biased region" description="Basic residues" evidence="2">
    <location>
        <begin position="1"/>
        <end position="16"/>
    </location>
</feature>
<feature type="compositionally biased region" description="Low complexity" evidence="2">
    <location>
        <begin position="17"/>
        <end position="27"/>
    </location>
</feature>
<evidence type="ECO:0000313" key="4">
    <source>
        <dbReference type="Proteomes" id="UP000050424"/>
    </source>
</evidence>
<gene>
    <name evidence="3" type="ORF">AK830_g11533</name>
</gene>
<dbReference type="AlphaFoldDB" id="A0A0P7ACL0"/>
<accession>A0A0P7ACL0</accession>
<feature type="compositionally biased region" description="Low complexity" evidence="2">
    <location>
        <begin position="90"/>
        <end position="104"/>
    </location>
</feature>
<feature type="region of interest" description="Disordered" evidence="2">
    <location>
        <begin position="55"/>
        <end position="167"/>
    </location>
</feature>
<feature type="region of interest" description="Disordered" evidence="2">
    <location>
        <begin position="866"/>
        <end position="1010"/>
    </location>
</feature>